<sequence length="84" mass="9084">MVTTLSSREFNQDTGKAKKASEAGPVVITDRGKPAHVLMTFSDYQRVVGKRKNILDLVGMKGAGHIEFEPAKIISLSKPIGDSL</sequence>
<accession>A0A210RYG7</accession>
<keyword evidence="5" id="KW-1185">Reference proteome</keyword>
<comment type="function">
    <text evidence="2">Antitoxin component of a type II toxin-antitoxin (TA) system.</text>
</comment>
<dbReference type="AlphaFoldDB" id="A0A210RYG7"/>
<reference evidence="4 5" key="1">
    <citation type="submission" date="2017-03" db="EMBL/GenBank/DDBJ databases">
        <title>New species Polynucleobacter sp. MWH-EgelM1-30-B4.</title>
        <authorList>
            <person name="Hahn M.W."/>
        </authorList>
    </citation>
    <scope>NUCLEOTIDE SEQUENCE [LARGE SCALE GENOMIC DNA]</scope>
    <source>
        <strain evidence="4 5">MWH-EgelM1-30-B4</strain>
    </source>
</reference>
<feature type="region of interest" description="Disordered" evidence="3">
    <location>
        <begin position="1"/>
        <end position="26"/>
    </location>
</feature>
<dbReference type="SUPFAM" id="SSF143120">
    <property type="entry name" value="YefM-like"/>
    <property type="match status" value="1"/>
</dbReference>
<dbReference type="NCBIfam" id="TIGR01552">
    <property type="entry name" value="phd_fam"/>
    <property type="match status" value="1"/>
</dbReference>
<gene>
    <name evidence="4" type="ORF">B6A14_09465</name>
</gene>
<protein>
    <recommendedName>
        <fullName evidence="2">Antitoxin</fullName>
    </recommendedName>
</protein>
<evidence type="ECO:0000313" key="4">
    <source>
        <dbReference type="EMBL" id="OWF65967.1"/>
    </source>
</evidence>
<dbReference type="Pfam" id="PF02604">
    <property type="entry name" value="PhdYeFM_antitox"/>
    <property type="match status" value="1"/>
</dbReference>
<feature type="compositionally biased region" description="Polar residues" evidence="3">
    <location>
        <begin position="1"/>
        <end position="14"/>
    </location>
</feature>
<dbReference type="EMBL" id="NAIA01000003">
    <property type="protein sequence ID" value="OWF65967.1"/>
    <property type="molecule type" value="Genomic_DNA"/>
</dbReference>
<evidence type="ECO:0000313" key="5">
    <source>
        <dbReference type="Proteomes" id="UP000196880"/>
    </source>
</evidence>
<dbReference type="InterPro" id="IPR006442">
    <property type="entry name" value="Antitoxin_Phd/YefM"/>
</dbReference>
<dbReference type="Gene3D" id="3.40.1620.10">
    <property type="entry name" value="YefM-like domain"/>
    <property type="match status" value="1"/>
</dbReference>
<dbReference type="OrthoDB" id="72009at2"/>
<comment type="caution">
    <text evidence="4">The sequence shown here is derived from an EMBL/GenBank/DDBJ whole genome shotgun (WGS) entry which is preliminary data.</text>
</comment>
<dbReference type="Proteomes" id="UP000196880">
    <property type="component" value="Unassembled WGS sequence"/>
</dbReference>
<evidence type="ECO:0000256" key="1">
    <source>
        <dbReference type="ARBA" id="ARBA00009981"/>
    </source>
</evidence>
<proteinExistence type="inferred from homology"/>
<comment type="similarity">
    <text evidence="1 2">Belongs to the phD/YefM antitoxin family.</text>
</comment>
<evidence type="ECO:0000256" key="3">
    <source>
        <dbReference type="SAM" id="MobiDB-lite"/>
    </source>
</evidence>
<dbReference type="InterPro" id="IPR036165">
    <property type="entry name" value="YefM-like_sf"/>
</dbReference>
<name>A0A210RYG7_9BURK</name>
<evidence type="ECO:0000256" key="2">
    <source>
        <dbReference type="RuleBase" id="RU362080"/>
    </source>
</evidence>
<organism evidence="4 5">
    <name type="scientific">Polynucleobacter hirudinilacicola</name>
    <dbReference type="NCBI Taxonomy" id="1743166"/>
    <lineage>
        <taxon>Bacteria</taxon>
        <taxon>Pseudomonadati</taxon>
        <taxon>Pseudomonadota</taxon>
        <taxon>Betaproteobacteria</taxon>
        <taxon>Burkholderiales</taxon>
        <taxon>Burkholderiaceae</taxon>
        <taxon>Polynucleobacter</taxon>
    </lineage>
</organism>